<gene>
    <name evidence="1" type="ORF">GCM10010911_40830</name>
</gene>
<protein>
    <submittedName>
        <fullName evidence="1">Uncharacterized protein</fullName>
    </submittedName>
</protein>
<organism evidence="1 2">
    <name type="scientific">Paenibacillus nasutitermitis</name>
    <dbReference type="NCBI Taxonomy" id="1652958"/>
    <lineage>
        <taxon>Bacteria</taxon>
        <taxon>Bacillati</taxon>
        <taxon>Bacillota</taxon>
        <taxon>Bacilli</taxon>
        <taxon>Bacillales</taxon>
        <taxon>Paenibacillaceae</taxon>
        <taxon>Paenibacillus</taxon>
    </lineage>
</organism>
<dbReference type="AlphaFoldDB" id="A0A916Z7A8"/>
<dbReference type="EMBL" id="BMHP01000003">
    <property type="protein sequence ID" value="GGD78596.1"/>
    <property type="molecule type" value="Genomic_DNA"/>
</dbReference>
<evidence type="ECO:0000313" key="1">
    <source>
        <dbReference type="EMBL" id="GGD78596.1"/>
    </source>
</evidence>
<sequence length="53" mass="5866">MPFDTQKPAERIEFSSAGFLFGVYRMSLKSYRLRQGALHVCNIGCNPESAIAG</sequence>
<name>A0A916Z7A8_9BACL</name>
<reference evidence="1" key="1">
    <citation type="journal article" date="2014" name="Int. J. Syst. Evol. Microbiol.">
        <title>Complete genome sequence of Corynebacterium casei LMG S-19264T (=DSM 44701T), isolated from a smear-ripened cheese.</title>
        <authorList>
            <consortium name="US DOE Joint Genome Institute (JGI-PGF)"/>
            <person name="Walter F."/>
            <person name="Albersmeier A."/>
            <person name="Kalinowski J."/>
            <person name="Ruckert C."/>
        </authorList>
    </citation>
    <scope>NUCLEOTIDE SEQUENCE</scope>
    <source>
        <strain evidence="1">CGMCC 1.15178</strain>
    </source>
</reference>
<evidence type="ECO:0000313" key="2">
    <source>
        <dbReference type="Proteomes" id="UP000612456"/>
    </source>
</evidence>
<accession>A0A916Z7A8</accession>
<proteinExistence type="predicted"/>
<keyword evidence="2" id="KW-1185">Reference proteome</keyword>
<reference evidence="1" key="2">
    <citation type="submission" date="2020-09" db="EMBL/GenBank/DDBJ databases">
        <authorList>
            <person name="Sun Q."/>
            <person name="Zhou Y."/>
        </authorList>
    </citation>
    <scope>NUCLEOTIDE SEQUENCE</scope>
    <source>
        <strain evidence="1">CGMCC 1.15178</strain>
    </source>
</reference>
<comment type="caution">
    <text evidence="1">The sequence shown here is derived from an EMBL/GenBank/DDBJ whole genome shotgun (WGS) entry which is preliminary data.</text>
</comment>
<dbReference type="Proteomes" id="UP000612456">
    <property type="component" value="Unassembled WGS sequence"/>
</dbReference>